<proteinExistence type="predicted"/>
<protein>
    <submittedName>
        <fullName evidence="1">5476_t:CDS:1</fullName>
    </submittedName>
</protein>
<feature type="non-terminal residue" evidence="1">
    <location>
        <position position="75"/>
    </location>
</feature>
<reference evidence="1" key="1">
    <citation type="submission" date="2021-06" db="EMBL/GenBank/DDBJ databases">
        <authorList>
            <person name="Kallberg Y."/>
            <person name="Tangrot J."/>
            <person name="Rosling A."/>
        </authorList>
    </citation>
    <scope>NUCLEOTIDE SEQUENCE</scope>
    <source>
        <strain evidence="1">IN212</strain>
    </source>
</reference>
<dbReference type="EMBL" id="CAJVPZ010027364">
    <property type="protein sequence ID" value="CAG8728245.1"/>
    <property type="molecule type" value="Genomic_DNA"/>
</dbReference>
<dbReference type="AlphaFoldDB" id="A0A9N9IB36"/>
<name>A0A9N9IB36_9GLOM</name>
<keyword evidence="2" id="KW-1185">Reference proteome</keyword>
<comment type="caution">
    <text evidence="1">The sequence shown here is derived from an EMBL/GenBank/DDBJ whole genome shotgun (WGS) entry which is preliminary data.</text>
</comment>
<evidence type="ECO:0000313" key="2">
    <source>
        <dbReference type="Proteomes" id="UP000789396"/>
    </source>
</evidence>
<evidence type="ECO:0000313" key="1">
    <source>
        <dbReference type="EMBL" id="CAG8728245.1"/>
    </source>
</evidence>
<organism evidence="1 2">
    <name type="scientific">Racocetra fulgida</name>
    <dbReference type="NCBI Taxonomy" id="60492"/>
    <lineage>
        <taxon>Eukaryota</taxon>
        <taxon>Fungi</taxon>
        <taxon>Fungi incertae sedis</taxon>
        <taxon>Mucoromycota</taxon>
        <taxon>Glomeromycotina</taxon>
        <taxon>Glomeromycetes</taxon>
        <taxon>Diversisporales</taxon>
        <taxon>Gigasporaceae</taxon>
        <taxon>Racocetra</taxon>
    </lineage>
</organism>
<accession>A0A9N9IB36</accession>
<sequence length="75" mass="8903">MYVEAEIFCDGPYAALDWPKDKEPEHCLHIDNRYTYLNLTVSAPKNPQAIGKLEFKDDNGDREYFFYEPLWVNEQ</sequence>
<dbReference type="Proteomes" id="UP000789396">
    <property type="component" value="Unassembled WGS sequence"/>
</dbReference>
<gene>
    <name evidence="1" type="ORF">RFULGI_LOCUS11933</name>
</gene>